<gene>
    <name evidence="1" type="ORF">MNBD_ALPHA11-946</name>
</gene>
<name>A0A3B0U8S3_9ZZZZ</name>
<evidence type="ECO:0000313" key="1">
    <source>
        <dbReference type="EMBL" id="VAW20919.1"/>
    </source>
</evidence>
<organism evidence="1">
    <name type="scientific">hydrothermal vent metagenome</name>
    <dbReference type="NCBI Taxonomy" id="652676"/>
    <lineage>
        <taxon>unclassified sequences</taxon>
        <taxon>metagenomes</taxon>
        <taxon>ecological metagenomes</taxon>
    </lineage>
</organism>
<proteinExistence type="predicted"/>
<dbReference type="AlphaFoldDB" id="A0A3B0U8S3"/>
<reference evidence="1" key="1">
    <citation type="submission" date="2018-06" db="EMBL/GenBank/DDBJ databases">
        <authorList>
            <person name="Zhirakovskaya E."/>
        </authorList>
    </citation>
    <scope>NUCLEOTIDE SEQUENCE</scope>
</reference>
<sequence length="50" mass="5699">MWLWAAESFLSRFGSGYGWGVNRVLMMMICLKNNLHDHYTGFAVGRCSLA</sequence>
<dbReference type="EMBL" id="UOEQ01000310">
    <property type="protein sequence ID" value="VAW20919.1"/>
    <property type="molecule type" value="Genomic_DNA"/>
</dbReference>
<protein>
    <submittedName>
        <fullName evidence="1">Uncharacterized protein</fullName>
    </submittedName>
</protein>
<accession>A0A3B0U8S3</accession>